<reference evidence="1 2" key="1">
    <citation type="submission" date="2018-02" db="EMBL/GenBank/DDBJ databases">
        <title>Draft genome sequencing of Pseudomonas frederiksbergensis 11-D3.</title>
        <authorList>
            <person name="Zheng B.-X."/>
        </authorList>
    </citation>
    <scope>NUCLEOTIDE SEQUENCE [LARGE SCALE GENOMIC DNA]</scope>
    <source>
        <strain evidence="1 2">11-D3</strain>
    </source>
</reference>
<dbReference type="AlphaFoldDB" id="A0A2S8HDJ7"/>
<dbReference type="EMBL" id="PUIN01000013">
    <property type="protein sequence ID" value="PQP00556.1"/>
    <property type="molecule type" value="Genomic_DNA"/>
</dbReference>
<accession>A0A2S8HDJ7</accession>
<comment type="caution">
    <text evidence="1">The sequence shown here is derived from an EMBL/GenBank/DDBJ whole genome shotgun (WGS) entry which is preliminary data.</text>
</comment>
<evidence type="ECO:0000313" key="2">
    <source>
        <dbReference type="Proteomes" id="UP000239687"/>
    </source>
</evidence>
<dbReference type="Proteomes" id="UP000239687">
    <property type="component" value="Unassembled WGS sequence"/>
</dbReference>
<gene>
    <name evidence="1" type="ORF">C5612_21600</name>
</gene>
<sequence length="64" mass="7156">MLKTQNLWERGLPAKNDDAQYLKNRNAFFAGKPAPTGIVVYRRDGSEPHGVMAFYAAQPTAHTH</sequence>
<name>A0A2S8HDJ7_9PSED</name>
<proteinExistence type="predicted"/>
<organism evidence="1 2">
    <name type="scientific">Pseudomonas frederiksbergensis</name>
    <dbReference type="NCBI Taxonomy" id="104087"/>
    <lineage>
        <taxon>Bacteria</taxon>
        <taxon>Pseudomonadati</taxon>
        <taxon>Pseudomonadota</taxon>
        <taxon>Gammaproteobacteria</taxon>
        <taxon>Pseudomonadales</taxon>
        <taxon>Pseudomonadaceae</taxon>
        <taxon>Pseudomonas</taxon>
    </lineage>
</organism>
<evidence type="ECO:0000313" key="1">
    <source>
        <dbReference type="EMBL" id="PQP00556.1"/>
    </source>
</evidence>
<protein>
    <submittedName>
        <fullName evidence="1">Uncharacterized protein</fullName>
    </submittedName>
</protein>